<organism evidence="1 2">
    <name type="scientific">Haloactinopolyspora alba</name>
    <dbReference type="NCBI Taxonomy" id="648780"/>
    <lineage>
        <taxon>Bacteria</taxon>
        <taxon>Bacillati</taxon>
        <taxon>Actinomycetota</taxon>
        <taxon>Actinomycetes</taxon>
        <taxon>Jiangellales</taxon>
        <taxon>Jiangellaceae</taxon>
        <taxon>Haloactinopolyspora</taxon>
    </lineage>
</organism>
<proteinExistence type="predicted"/>
<dbReference type="EMBL" id="PYGE01000001">
    <property type="protein sequence ID" value="PSL08471.1"/>
    <property type="molecule type" value="Genomic_DNA"/>
</dbReference>
<accession>A0A2P8EG74</accession>
<reference evidence="1 2" key="1">
    <citation type="submission" date="2018-03" db="EMBL/GenBank/DDBJ databases">
        <title>Genomic Encyclopedia of Archaeal and Bacterial Type Strains, Phase II (KMG-II): from individual species to whole genera.</title>
        <authorList>
            <person name="Goeker M."/>
        </authorList>
    </citation>
    <scope>NUCLEOTIDE SEQUENCE [LARGE SCALE GENOMIC DNA]</scope>
    <source>
        <strain evidence="1 2">DSM 45211</strain>
    </source>
</reference>
<dbReference type="Proteomes" id="UP000243528">
    <property type="component" value="Unassembled WGS sequence"/>
</dbReference>
<comment type="caution">
    <text evidence="1">The sequence shown here is derived from an EMBL/GenBank/DDBJ whole genome shotgun (WGS) entry which is preliminary data.</text>
</comment>
<name>A0A2P8EG74_9ACTN</name>
<evidence type="ECO:0000313" key="2">
    <source>
        <dbReference type="Proteomes" id="UP000243528"/>
    </source>
</evidence>
<evidence type="ECO:0000313" key="1">
    <source>
        <dbReference type="EMBL" id="PSL08471.1"/>
    </source>
</evidence>
<protein>
    <submittedName>
        <fullName evidence="1">Uncharacterized protein</fullName>
    </submittedName>
</protein>
<gene>
    <name evidence="1" type="ORF">CLV30_101443</name>
</gene>
<keyword evidence="2" id="KW-1185">Reference proteome</keyword>
<dbReference type="AlphaFoldDB" id="A0A2P8EG74"/>
<sequence length="476" mass="52329">MGQSVDPTTLGDGPFLISSEGEYGGQARVFVDVVRGPLDAGSVTRVVGSRWDWPEDRRLDGLPQWHGVSPHLSWRTEGRCPWSIQLAPTTPRVAAVVEELLRDGRPTDEGVIELASWTDAQADRLATLAQQARRKLSPDLTAPLWLMSFDDADDAEAYLRELEYELGERTLPPGEVSFGPGPWMVYSVGYQGDVHEVDLIWGEAHRYSIAGSLRRCWGSGDQVLELRGRWWDVERDGHITIFLGDDPFQVELFAVSPEVARAVAAYRPYHCCGPGIFDLPRWTDGQARRIAAVLQKLTISAVSLVRGSVLDHALRLARPEQLSEALETLAEPAERPIDAGSAADLGVVWAAIEELIASTDVLKVFMVGACVAVELLGDEGPGEYGCVPAGPFHLLWYRQEYRERRLLPLTAVDPAELAAFVTESADQGDAVCDEVRLAAVGDDHAEVSVRYRSGRDYTTRRGRIELPSGRIVPTVG</sequence>